<organism evidence="2 3">
    <name type="scientific">Alkalihalobacillus trypoxylicola</name>
    <dbReference type="NCBI Taxonomy" id="519424"/>
    <lineage>
        <taxon>Bacteria</taxon>
        <taxon>Bacillati</taxon>
        <taxon>Bacillota</taxon>
        <taxon>Bacilli</taxon>
        <taxon>Bacillales</taxon>
        <taxon>Bacillaceae</taxon>
        <taxon>Alkalihalobacillus</taxon>
    </lineage>
</organism>
<name>A0A161P5S4_9BACI</name>
<accession>A0A161P5S4</accession>
<evidence type="ECO:0000313" key="3">
    <source>
        <dbReference type="Proteomes" id="UP000075806"/>
    </source>
</evidence>
<dbReference type="Proteomes" id="UP000075806">
    <property type="component" value="Unassembled WGS sequence"/>
</dbReference>
<evidence type="ECO:0000256" key="1">
    <source>
        <dbReference type="SAM" id="Phobius"/>
    </source>
</evidence>
<proteinExistence type="predicted"/>
<feature type="transmembrane region" description="Helical" evidence="1">
    <location>
        <begin position="7"/>
        <end position="28"/>
    </location>
</feature>
<keyword evidence="1" id="KW-1133">Transmembrane helix</keyword>
<gene>
    <name evidence="2" type="ORF">AZF04_13825</name>
</gene>
<sequence>MIKNKKLLIFSVAASIIFGFLPNVGLIIEEGPFNYYYFGFPAVAFSYMGHGLFTFQILGILFNILIVYYLSLFVVKISNNIFLNKNQKTE</sequence>
<dbReference type="RefSeq" id="WP_061950332.1">
    <property type="nucleotide sequence ID" value="NZ_LTAO01000040.1"/>
</dbReference>
<dbReference type="EMBL" id="LTAO01000040">
    <property type="protein sequence ID" value="KYG25563.1"/>
    <property type="molecule type" value="Genomic_DNA"/>
</dbReference>
<protein>
    <submittedName>
        <fullName evidence="2">Uncharacterized protein</fullName>
    </submittedName>
</protein>
<reference evidence="2" key="1">
    <citation type="submission" date="2016-02" db="EMBL/GenBank/DDBJ databases">
        <title>Genome sequence of Bacillus trypoxylicola KCTC 13244(T).</title>
        <authorList>
            <person name="Jeong H."/>
            <person name="Park S.-H."/>
            <person name="Choi S.-K."/>
        </authorList>
    </citation>
    <scope>NUCLEOTIDE SEQUENCE [LARGE SCALE GENOMIC DNA]</scope>
    <source>
        <strain evidence="2">KCTC 13244</strain>
    </source>
</reference>
<comment type="caution">
    <text evidence="2">The sequence shown here is derived from an EMBL/GenBank/DDBJ whole genome shotgun (WGS) entry which is preliminary data.</text>
</comment>
<keyword evidence="1" id="KW-0812">Transmembrane</keyword>
<evidence type="ECO:0000313" key="2">
    <source>
        <dbReference type="EMBL" id="KYG25563.1"/>
    </source>
</evidence>
<keyword evidence="1" id="KW-0472">Membrane</keyword>
<feature type="transmembrane region" description="Helical" evidence="1">
    <location>
        <begin position="48"/>
        <end position="75"/>
    </location>
</feature>
<dbReference type="AlphaFoldDB" id="A0A161P5S4"/>
<keyword evidence="3" id="KW-1185">Reference proteome</keyword>